<accession>A0A7I7SAQ1</accession>
<proteinExistence type="predicted"/>
<keyword evidence="2" id="KW-1185">Reference proteome</keyword>
<protein>
    <submittedName>
        <fullName evidence="1">Uncharacterized protein</fullName>
    </submittedName>
</protein>
<sequence>MSYFRRGDLVELRYDADRGFRHLFEVSSVSSDGTLWLIQRGDAGLSNVRCRVSADEADTAVMSARPETVATYRPAAM</sequence>
<dbReference type="RefSeq" id="WP_085304556.1">
    <property type="nucleotide sequence ID" value="NZ_AP022594.1"/>
</dbReference>
<reference evidence="1 2" key="1">
    <citation type="submission" date="2017-04" db="EMBL/GenBank/DDBJ databases">
        <title>The new phylogeny of genus Mycobacterium.</title>
        <authorList>
            <person name="Tortoli E."/>
            <person name="Trovato A."/>
            <person name="Cirillo D.M."/>
        </authorList>
    </citation>
    <scope>NUCLEOTIDE SEQUENCE [LARGE SCALE GENOMIC DNA]</scope>
    <source>
        <strain evidence="1 2">KCTC 19819</strain>
    </source>
</reference>
<comment type="caution">
    <text evidence="1">The sequence shown here is derived from an EMBL/GenBank/DDBJ whole genome shotgun (WGS) entry which is preliminary data.</text>
</comment>
<dbReference type="EMBL" id="NCXO01000032">
    <property type="protein sequence ID" value="OSC32828.1"/>
    <property type="molecule type" value="Genomic_DNA"/>
</dbReference>
<name>A0A7I7SAQ1_9MYCO</name>
<gene>
    <name evidence="1" type="ORF">B8W67_14000</name>
</gene>
<evidence type="ECO:0000313" key="1">
    <source>
        <dbReference type="EMBL" id="OSC32828.1"/>
    </source>
</evidence>
<dbReference type="Proteomes" id="UP000193577">
    <property type="component" value="Unassembled WGS sequence"/>
</dbReference>
<dbReference type="AlphaFoldDB" id="A0A7I7SAQ1"/>
<dbReference type="OrthoDB" id="9785707at2"/>
<organism evidence="1 2">
    <name type="scientific">Mycolicibacillus koreensis</name>
    <dbReference type="NCBI Taxonomy" id="1069220"/>
    <lineage>
        <taxon>Bacteria</taxon>
        <taxon>Bacillati</taxon>
        <taxon>Actinomycetota</taxon>
        <taxon>Actinomycetes</taxon>
        <taxon>Mycobacteriales</taxon>
        <taxon>Mycobacteriaceae</taxon>
        <taxon>Mycolicibacillus</taxon>
    </lineage>
</organism>
<evidence type="ECO:0000313" key="2">
    <source>
        <dbReference type="Proteomes" id="UP000193577"/>
    </source>
</evidence>